<proteinExistence type="predicted"/>
<protein>
    <submittedName>
        <fullName evidence="1">Uncharacterized protein</fullName>
    </submittedName>
</protein>
<dbReference type="AlphaFoldDB" id="A0A4P7NVR0"/>
<evidence type="ECO:0000313" key="2">
    <source>
        <dbReference type="Proteomes" id="UP000294847"/>
    </source>
</evidence>
<dbReference type="Proteomes" id="UP000294847">
    <property type="component" value="Chromosome 7"/>
</dbReference>
<sequence>SGEFTVDIREWNSKVFDEFPGDDSTKVTFLFLNTTDGDPKKAPEPWVQVLQLKDRRYVNLYPNQREVEAEQGKVELIKVLDTIAKAATEWKFQFRPKICFGTGICPLIKEQATWDYTAVNRDNPKMKDIVLVTKPSGDDSVKFTGNGTTEEQLKKFALYYYERLRKLLPGMSFDDGVRLDIGASGDGRLWVIEVTPCLQGIRHIFGTFFDTFQSHKFVSG</sequence>
<reference evidence="1 2" key="1">
    <citation type="journal article" date="2019" name="Mol. Biol. Evol.">
        <title>Blast fungal genomes show frequent chromosomal changes, gene gains and losses, and effector gene turnover.</title>
        <authorList>
            <person name="Gomez Luciano L.B."/>
            <person name="Jason Tsai I."/>
            <person name="Chuma I."/>
            <person name="Tosa Y."/>
            <person name="Chen Y.H."/>
            <person name="Li J.Y."/>
            <person name="Li M.Y."/>
            <person name="Jade Lu M.Y."/>
            <person name="Nakayashiki H."/>
            <person name="Li W.H."/>
        </authorList>
    </citation>
    <scope>NUCLEOTIDE SEQUENCE [LARGE SCALE GENOMIC DNA]</scope>
    <source>
        <strain evidence="1">MZ5-1-6</strain>
    </source>
</reference>
<gene>
    <name evidence="1" type="ORF">PoMZ_13584</name>
</gene>
<dbReference type="EMBL" id="CP034210">
    <property type="protein sequence ID" value="QBZ66601.1"/>
    <property type="molecule type" value="Genomic_DNA"/>
</dbReference>
<feature type="non-terminal residue" evidence="1">
    <location>
        <position position="1"/>
    </location>
</feature>
<organism evidence="1 2">
    <name type="scientific">Pyricularia oryzae</name>
    <name type="common">Rice blast fungus</name>
    <name type="synonym">Magnaporthe oryzae</name>
    <dbReference type="NCBI Taxonomy" id="318829"/>
    <lineage>
        <taxon>Eukaryota</taxon>
        <taxon>Fungi</taxon>
        <taxon>Dikarya</taxon>
        <taxon>Ascomycota</taxon>
        <taxon>Pezizomycotina</taxon>
        <taxon>Sordariomycetes</taxon>
        <taxon>Sordariomycetidae</taxon>
        <taxon>Magnaporthales</taxon>
        <taxon>Pyriculariaceae</taxon>
        <taxon>Pyricularia</taxon>
    </lineage>
</organism>
<evidence type="ECO:0000313" key="1">
    <source>
        <dbReference type="EMBL" id="QBZ66601.1"/>
    </source>
</evidence>
<accession>A0A4P7NVR0</accession>
<name>A0A4P7NVR0_PYROR</name>